<name>A0A4R9J4Q6_9LEPT</name>
<protein>
    <submittedName>
        <fullName evidence="1">Uncharacterized protein</fullName>
    </submittedName>
</protein>
<keyword evidence="2" id="KW-1185">Reference proteome</keyword>
<dbReference type="OrthoDB" id="326026at2"/>
<proteinExistence type="predicted"/>
<reference evidence="1" key="1">
    <citation type="journal article" date="2019" name="PLoS Negl. Trop. Dis.">
        <title>Revisiting the worldwide diversity of Leptospira species in the environment.</title>
        <authorList>
            <person name="Vincent A.T."/>
            <person name="Schiettekatte O."/>
            <person name="Bourhy P."/>
            <person name="Veyrier F.J."/>
            <person name="Picardeau M."/>
        </authorList>
    </citation>
    <scope>NUCLEOTIDE SEQUENCE [LARGE SCALE GENOMIC DNA]</scope>
    <source>
        <strain evidence="1">201800265</strain>
    </source>
</reference>
<evidence type="ECO:0000313" key="1">
    <source>
        <dbReference type="EMBL" id="TGL32576.1"/>
    </source>
</evidence>
<dbReference type="EMBL" id="RQFY01000006">
    <property type="protein sequence ID" value="TGL32576.1"/>
    <property type="molecule type" value="Genomic_DNA"/>
</dbReference>
<dbReference type="AlphaFoldDB" id="A0A4R9J4Q6"/>
<comment type="caution">
    <text evidence="1">The sequence shown here is derived from an EMBL/GenBank/DDBJ whole genome shotgun (WGS) entry which is preliminary data.</text>
</comment>
<dbReference type="Proteomes" id="UP000297871">
    <property type="component" value="Unassembled WGS sequence"/>
</dbReference>
<gene>
    <name evidence="1" type="ORF">EHQ52_14940</name>
</gene>
<sequence>MNHYNKFVIIFFLFFSLFCYKEQEDKDHVPKYPVEMPGVWKEVGVNELRSGNTFAFSKNGTVVYIVDPAVCIKRERAMIGEYLWSKAGLHIYFYKFLQLEGGDLEKVKKKCESGNPDVKFEERLAILNSGSIKFIQYGDFKEKKTNYDFDDLITFRNGGNEFYRFSAFPEHFQEIVDHEIKGERRLILKKGNVHILNNTAKDIIFSLD</sequence>
<dbReference type="RefSeq" id="WP_135615980.1">
    <property type="nucleotide sequence ID" value="NZ_RQFY01000006.1"/>
</dbReference>
<organism evidence="1 2">
    <name type="scientific">Leptospira koniambonensis</name>
    <dbReference type="NCBI Taxonomy" id="2484950"/>
    <lineage>
        <taxon>Bacteria</taxon>
        <taxon>Pseudomonadati</taxon>
        <taxon>Spirochaetota</taxon>
        <taxon>Spirochaetia</taxon>
        <taxon>Leptospirales</taxon>
        <taxon>Leptospiraceae</taxon>
        <taxon>Leptospira</taxon>
    </lineage>
</organism>
<accession>A0A4R9J4Q6</accession>
<evidence type="ECO:0000313" key="2">
    <source>
        <dbReference type="Proteomes" id="UP000297871"/>
    </source>
</evidence>